<dbReference type="PANTHER" id="PTHR43685:SF5">
    <property type="entry name" value="GLYCOSYLTRANSFERASE EPSE-RELATED"/>
    <property type="match status" value="1"/>
</dbReference>
<sequence>MTATVSVIVPTRDRPAALADALRSIVLQDVPGTEIVVVNDGGGDIAAALPLGAPGVTVRVVSHPRPRGQGAARNAGLELASGRFVAFLDDDDLYLPGHLDRALTALDASGADVMYADCLLAGGRCEPGKLPEASPYRYDFAFDPGVLAVANFVPTSAVVCRNPAVHGPASWFRFDPELPVLVDWSLWLRLIHDRGWCFERVPEPGVVFHRRTDDVAVSGRTDAHLEYLGRYEDAYRTVIARWPVTPGSRVARFRSLFLETFQIGQTLLATGQRMVPFAYEGALRVLYDAFTGRLDEALVTTRTEAVLSGTETVLSPFTPGSTTTRPPQAAGTAG</sequence>
<feature type="region of interest" description="Disordered" evidence="4">
    <location>
        <begin position="314"/>
        <end position="334"/>
    </location>
</feature>
<dbReference type="SUPFAM" id="SSF53448">
    <property type="entry name" value="Nucleotide-diphospho-sugar transferases"/>
    <property type="match status" value="1"/>
</dbReference>
<evidence type="ECO:0000259" key="5">
    <source>
        <dbReference type="Pfam" id="PF00535"/>
    </source>
</evidence>
<reference evidence="7" key="1">
    <citation type="journal article" date="2019" name="Int. J. Syst. Evol. Microbiol.">
        <title>The Global Catalogue of Microorganisms (GCM) 10K type strain sequencing project: providing services to taxonomists for standard genome sequencing and annotation.</title>
        <authorList>
            <consortium name="The Broad Institute Genomics Platform"/>
            <consortium name="The Broad Institute Genome Sequencing Center for Infectious Disease"/>
            <person name="Wu L."/>
            <person name="Ma J."/>
        </authorList>
    </citation>
    <scope>NUCLEOTIDE SEQUENCE [LARGE SCALE GENOMIC DNA]</scope>
    <source>
        <strain evidence="7">JCM 17986</strain>
    </source>
</reference>
<feature type="compositionally biased region" description="Polar residues" evidence="4">
    <location>
        <begin position="314"/>
        <end position="326"/>
    </location>
</feature>
<comment type="caution">
    <text evidence="6">The sequence shown here is derived from an EMBL/GenBank/DDBJ whole genome shotgun (WGS) entry which is preliminary data.</text>
</comment>
<dbReference type="Gene3D" id="3.90.550.10">
    <property type="entry name" value="Spore Coat Polysaccharide Biosynthesis Protein SpsA, Chain A"/>
    <property type="match status" value="1"/>
</dbReference>
<proteinExistence type="inferred from homology"/>
<dbReference type="EMBL" id="BAABHS010000026">
    <property type="protein sequence ID" value="GAA4983300.1"/>
    <property type="molecule type" value="Genomic_DNA"/>
</dbReference>
<dbReference type="InterPro" id="IPR050834">
    <property type="entry name" value="Glycosyltransf_2"/>
</dbReference>
<accession>A0ABP9I0D9</accession>
<name>A0ABP9I0D9_9ACTN</name>
<protein>
    <submittedName>
        <fullName evidence="6">Glycosyltransferase family A protein</fullName>
    </submittedName>
</protein>
<gene>
    <name evidence="6" type="ORF">GCM10023205_61340</name>
</gene>
<evidence type="ECO:0000313" key="7">
    <source>
        <dbReference type="Proteomes" id="UP001500466"/>
    </source>
</evidence>
<organism evidence="6 7">
    <name type="scientific">Yinghuangia aomiensis</name>
    <dbReference type="NCBI Taxonomy" id="676205"/>
    <lineage>
        <taxon>Bacteria</taxon>
        <taxon>Bacillati</taxon>
        <taxon>Actinomycetota</taxon>
        <taxon>Actinomycetes</taxon>
        <taxon>Kitasatosporales</taxon>
        <taxon>Streptomycetaceae</taxon>
        <taxon>Yinghuangia</taxon>
    </lineage>
</organism>
<keyword evidence="3" id="KW-0808">Transferase</keyword>
<dbReference type="CDD" id="cd00761">
    <property type="entry name" value="Glyco_tranf_GTA_type"/>
    <property type="match status" value="1"/>
</dbReference>
<evidence type="ECO:0000256" key="3">
    <source>
        <dbReference type="ARBA" id="ARBA00022679"/>
    </source>
</evidence>
<dbReference type="InterPro" id="IPR001173">
    <property type="entry name" value="Glyco_trans_2-like"/>
</dbReference>
<keyword evidence="7" id="KW-1185">Reference proteome</keyword>
<keyword evidence="2" id="KW-0328">Glycosyltransferase</keyword>
<dbReference type="RefSeq" id="WP_345678987.1">
    <property type="nucleotide sequence ID" value="NZ_BAABHS010000026.1"/>
</dbReference>
<evidence type="ECO:0000256" key="2">
    <source>
        <dbReference type="ARBA" id="ARBA00022676"/>
    </source>
</evidence>
<evidence type="ECO:0000256" key="4">
    <source>
        <dbReference type="SAM" id="MobiDB-lite"/>
    </source>
</evidence>
<evidence type="ECO:0000256" key="1">
    <source>
        <dbReference type="ARBA" id="ARBA00006739"/>
    </source>
</evidence>
<feature type="domain" description="Glycosyltransferase 2-like" evidence="5">
    <location>
        <begin position="6"/>
        <end position="125"/>
    </location>
</feature>
<dbReference type="PANTHER" id="PTHR43685">
    <property type="entry name" value="GLYCOSYLTRANSFERASE"/>
    <property type="match status" value="1"/>
</dbReference>
<comment type="similarity">
    <text evidence="1">Belongs to the glycosyltransferase 2 family.</text>
</comment>
<evidence type="ECO:0000313" key="6">
    <source>
        <dbReference type="EMBL" id="GAA4983300.1"/>
    </source>
</evidence>
<dbReference type="InterPro" id="IPR029044">
    <property type="entry name" value="Nucleotide-diphossugar_trans"/>
</dbReference>
<dbReference type="Pfam" id="PF00535">
    <property type="entry name" value="Glycos_transf_2"/>
    <property type="match status" value="1"/>
</dbReference>
<dbReference type="Proteomes" id="UP001500466">
    <property type="component" value="Unassembled WGS sequence"/>
</dbReference>